<evidence type="ECO:0000256" key="3">
    <source>
        <dbReference type="RuleBase" id="RU000363"/>
    </source>
</evidence>
<dbReference type="InterPro" id="IPR002347">
    <property type="entry name" value="SDR_fam"/>
</dbReference>
<dbReference type="GO" id="GO:0016616">
    <property type="term" value="F:oxidoreductase activity, acting on the CH-OH group of donors, NAD or NADP as acceptor"/>
    <property type="evidence" value="ECO:0007669"/>
    <property type="project" value="UniProtKB-ARBA"/>
</dbReference>
<sequence length="262" mass="29052">MERWRGRVAVVTGASAGIGAAIAYQLQDAGVNVVAMARRADKIQDAVNAARKAAESRHRSQIGKAPERGQLHCVKCDVSKEDEVLEAFKWVKDNLGGVDILVNNAGVGGNTTLTETNTNDWKRILDINILGLSICTREAIQQMKARGVDDGHIVHMCSISGHWLPRSPEWSMYYASKHAVRVLTEGLRKELVAAKSKIRVSQICPGLVRTDFFDSFLENQDEVWIQNQLYTEDIADAVLYVLNVPPHVQIHDIIVKPVGEEF</sequence>
<evidence type="ECO:0008006" key="6">
    <source>
        <dbReference type="Google" id="ProtNLM"/>
    </source>
</evidence>
<dbReference type="PANTHER" id="PTHR43115">
    <property type="entry name" value="DEHYDROGENASE/REDUCTASE SDR FAMILY MEMBER 11"/>
    <property type="match status" value="1"/>
</dbReference>
<name>A0AAN9Z192_9ORTH</name>
<proteinExistence type="inferred from homology"/>
<dbReference type="Pfam" id="PF00106">
    <property type="entry name" value="adh_short"/>
    <property type="match status" value="1"/>
</dbReference>
<protein>
    <recommendedName>
        <fullName evidence="6">Dehydrogenase/reductase SDR family member 11</fullName>
    </recommendedName>
</protein>
<dbReference type="PANTHER" id="PTHR43115:SF4">
    <property type="entry name" value="DEHYDROGENASE_REDUCTASE SDR FAMILY MEMBER 11"/>
    <property type="match status" value="1"/>
</dbReference>
<keyword evidence="5" id="KW-1185">Reference proteome</keyword>
<evidence type="ECO:0000256" key="1">
    <source>
        <dbReference type="ARBA" id="ARBA00006484"/>
    </source>
</evidence>
<evidence type="ECO:0000313" key="5">
    <source>
        <dbReference type="Proteomes" id="UP001378592"/>
    </source>
</evidence>
<evidence type="ECO:0000256" key="2">
    <source>
        <dbReference type="ARBA" id="ARBA00023002"/>
    </source>
</evidence>
<keyword evidence="2" id="KW-0560">Oxidoreductase</keyword>
<organism evidence="4 5">
    <name type="scientific">Gryllus longicercus</name>
    <dbReference type="NCBI Taxonomy" id="2509291"/>
    <lineage>
        <taxon>Eukaryota</taxon>
        <taxon>Metazoa</taxon>
        <taxon>Ecdysozoa</taxon>
        <taxon>Arthropoda</taxon>
        <taxon>Hexapoda</taxon>
        <taxon>Insecta</taxon>
        <taxon>Pterygota</taxon>
        <taxon>Neoptera</taxon>
        <taxon>Polyneoptera</taxon>
        <taxon>Orthoptera</taxon>
        <taxon>Ensifera</taxon>
        <taxon>Gryllidea</taxon>
        <taxon>Grylloidea</taxon>
        <taxon>Gryllidae</taxon>
        <taxon>Gryllinae</taxon>
        <taxon>Gryllus</taxon>
    </lineage>
</organism>
<dbReference type="PRINTS" id="PR00081">
    <property type="entry name" value="GDHRDH"/>
</dbReference>
<dbReference type="EMBL" id="JAZDUA010000207">
    <property type="protein sequence ID" value="KAK7864238.1"/>
    <property type="molecule type" value="Genomic_DNA"/>
</dbReference>
<dbReference type="InterPro" id="IPR036291">
    <property type="entry name" value="NAD(P)-bd_dom_sf"/>
</dbReference>
<gene>
    <name evidence="4" type="ORF">R5R35_009508</name>
</gene>
<dbReference type="Gene3D" id="3.40.50.720">
    <property type="entry name" value="NAD(P)-binding Rossmann-like Domain"/>
    <property type="match status" value="1"/>
</dbReference>
<comment type="caution">
    <text evidence="4">The sequence shown here is derived from an EMBL/GenBank/DDBJ whole genome shotgun (WGS) entry which is preliminary data.</text>
</comment>
<evidence type="ECO:0000313" key="4">
    <source>
        <dbReference type="EMBL" id="KAK7864238.1"/>
    </source>
</evidence>
<dbReference type="SUPFAM" id="SSF51735">
    <property type="entry name" value="NAD(P)-binding Rossmann-fold domains"/>
    <property type="match status" value="1"/>
</dbReference>
<dbReference type="AlphaFoldDB" id="A0AAN9Z192"/>
<accession>A0AAN9Z192</accession>
<reference evidence="4 5" key="1">
    <citation type="submission" date="2024-03" db="EMBL/GenBank/DDBJ databases">
        <title>The genome assembly and annotation of the cricket Gryllus longicercus Weissman &amp; Gray.</title>
        <authorList>
            <person name="Szrajer S."/>
            <person name="Gray D."/>
            <person name="Ylla G."/>
        </authorList>
    </citation>
    <scope>NUCLEOTIDE SEQUENCE [LARGE SCALE GENOMIC DNA]</scope>
    <source>
        <strain evidence="4">DAG 2021-001</strain>
        <tissue evidence="4">Whole body minus gut</tissue>
    </source>
</reference>
<dbReference type="PRINTS" id="PR00080">
    <property type="entry name" value="SDRFAMILY"/>
</dbReference>
<dbReference type="FunFam" id="3.40.50.720:FF:000047">
    <property type="entry name" value="NADP-dependent L-serine/L-allo-threonine dehydrogenase"/>
    <property type="match status" value="1"/>
</dbReference>
<dbReference type="Proteomes" id="UP001378592">
    <property type="component" value="Unassembled WGS sequence"/>
</dbReference>
<comment type="similarity">
    <text evidence="1 3">Belongs to the short-chain dehydrogenases/reductases (SDR) family.</text>
</comment>